<protein>
    <recommendedName>
        <fullName evidence="3 4">Protein GrpE</fullName>
    </recommendedName>
    <alternativeName>
        <fullName evidence="3">HSP-70 cofactor</fullName>
    </alternativeName>
</protein>
<evidence type="ECO:0000313" key="9">
    <source>
        <dbReference type="Proteomes" id="UP001140293"/>
    </source>
</evidence>
<accession>A0A9X2YV38</accession>
<dbReference type="Proteomes" id="UP001140293">
    <property type="component" value="Unassembled WGS sequence"/>
</dbReference>
<dbReference type="EMBL" id="JACKSJ010000250">
    <property type="protein sequence ID" value="MCV7173691.1"/>
    <property type="molecule type" value="Genomic_DNA"/>
</dbReference>
<dbReference type="GO" id="GO:0000774">
    <property type="term" value="F:adenyl-nucleotide exchange factor activity"/>
    <property type="evidence" value="ECO:0007669"/>
    <property type="project" value="InterPro"/>
</dbReference>
<keyword evidence="9" id="KW-1185">Reference proteome</keyword>
<reference evidence="8" key="2">
    <citation type="journal article" date="2022" name="BMC Genomics">
        <title>Comparative genome analysis of mycobacteria focusing on tRNA and non-coding RNA.</title>
        <authorList>
            <person name="Behra P.R.K."/>
            <person name="Pettersson B.M.F."/>
            <person name="Ramesh M."/>
            <person name="Das S."/>
            <person name="Dasgupta S."/>
            <person name="Kirsebom L.A."/>
        </authorList>
    </citation>
    <scope>NUCLEOTIDE SEQUENCE</scope>
    <source>
        <strain evidence="8">DSM 44615</strain>
    </source>
</reference>
<sequence>MVSPTEHSTDEDRDVASGGPPEQVASQTDSDAELAKLEDRWRRSVADLDNLRKRYARELDRERSAERSRVAATWLPVVDNLERAVAHAGDKSDAVVEGVRSILGEALQVLEHLGYPRDAESGVPFDPQRHEVVGVVEHADSTPGTVVEVVRPGYGQGSSQLRPAAVVVSRREE</sequence>
<evidence type="ECO:0000256" key="7">
    <source>
        <dbReference type="SAM" id="MobiDB-lite"/>
    </source>
</evidence>
<reference evidence="8" key="1">
    <citation type="submission" date="2020-07" db="EMBL/GenBank/DDBJ databases">
        <authorList>
            <person name="Pettersson B.M.F."/>
            <person name="Behra P.R.K."/>
            <person name="Ramesh M."/>
            <person name="Das S."/>
            <person name="Dasgupta S."/>
            <person name="Kirsebom L.A."/>
        </authorList>
    </citation>
    <scope>NUCLEOTIDE SEQUENCE</scope>
    <source>
        <strain evidence="8">DSM 44615</strain>
    </source>
</reference>
<evidence type="ECO:0000313" key="8">
    <source>
        <dbReference type="EMBL" id="MCV7173691.1"/>
    </source>
</evidence>
<dbReference type="GO" id="GO:0006457">
    <property type="term" value="P:protein folding"/>
    <property type="evidence" value="ECO:0007669"/>
    <property type="project" value="InterPro"/>
</dbReference>
<gene>
    <name evidence="3" type="primary">grpE</name>
    <name evidence="8" type="ORF">H7I41_27585</name>
</gene>
<dbReference type="GO" id="GO:0005737">
    <property type="term" value="C:cytoplasm"/>
    <property type="evidence" value="ECO:0007669"/>
    <property type="project" value="UniProtKB-SubCell"/>
</dbReference>
<dbReference type="AlphaFoldDB" id="A0A9X2YV38"/>
<comment type="caution">
    <text evidence="8">The sequence shown here is derived from an EMBL/GenBank/DDBJ whole genome shotgun (WGS) entry which is preliminary data.</text>
</comment>
<dbReference type="GO" id="GO:0051087">
    <property type="term" value="F:protein-folding chaperone binding"/>
    <property type="evidence" value="ECO:0007669"/>
    <property type="project" value="InterPro"/>
</dbReference>
<evidence type="ECO:0000256" key="1">
    <source>
        <dbReference type="ARBA" id="ARBA00009054"/>
    </source>
</evidence>
<feature type="region of interest" description="Disordered" evidence="7">
    <location>
        <begin position="1"/>
        <end position="33"/>
    </location>
</feature>
<keyword evidence="3" id="KW-0963">Cytoplasm</keyword>
<dbReference type="Gene3D" id="3.90.20.20">
    <property type="match status" value="1"/>
</dbReference>
<dbReference type="CDD" id="cd00446">
    <property type="entry name" value="GrpE"/>
    <property type="match status" value="1"/>
</dbReference>
<dbReference type="HAMAP" id="MF_01151">
    <property type="entry name" value="GrpE"/>
    <property type="match status" value="1"/>
</dbReference>
<evidence type="ECO:0000256" key="4">
    <source>
        <dbReference type="RuleBase" id="RU000639"/>
    </source>
</evidence>
<comment type="function">
    <text evidence="3 4">Participates actively in the response to hyperosmotic and heat shock by preventing the aggregation of stress-denatured proteins, in association with DnaK and GrpE. It is the nucleotide exchange factor for DnaK and may function as a thermosensor. Unfolded proteins bind initially to DnaJ; upon interaction with the DnaJ-bound protein, DnaK hydrolyzes its bound ATP, resulting in the formation of a stable complex. GrpE releases ADP from DnaK; ATP binding to DnaK triggers the release of the substrate protein, thus completing the reaction cycle. Several rounds of ATP-dependent interactions between DnaJ, DnaK and GrpE are required for fully efficient folding.</text>
</comment>
<dbReference type="SUPFAM" id="SSF58014">
    <property type="entry name" value="Coiled-coil domain of nucleotide exchange factor GrpE"/>
    <property type="match status" value="1"/>
</dbReference>
<dbReference type="InterPro" id="IPR000740">
    <property type="entry name" value="GrpE"/>
</dbReference>
<evidence type="ECO:0000256" key="2">
    <source>
        <dbReference type="ARBA" id="ARBA00023186"/>
    </source>
</evidence>
<feature type="coiled-coil region" evidence="6">
    <location>
        <begin position="34"/>
        <end position="68"/>
    </location>
</feature>
<comment type="similarity">
    <text evidence="1 3 5">Belongs to the GrpE family.</text>
</comment>
<organism evidence="8 9">
    <name type="scientific">[Mycobacterium] manitobense</name>
    <dbReference type="NCBI Taxonomy" id="190147"/>
    <lineage>
        <taxon>Bacteria</taxon>
        <taxon>Bacillati</taxon>
        <taxon>Actinomycetota</taxon>
        <taxon>Actinomycetes</taxon>
        <taxon>Mycobacteriales</taxon>
        <taxon>Mycobacteriaceae</taxon>
        <taxon>Mycolicibacterium</taxon>
    </lineage>
</organism>
<dbReference type="PRINTS" id="PR00773">
    <property type="entry name" value="GRPEPROTEIN"/>
</dbReference>
<name>A0A9X2YV38_9MYCO</name>
<comment type="subcellular location">
    <subcellularLocation>
        <location evidence="3">Cytoplasm</location>
    </subcellularLocation>
</comment>
<keyword evidence="6" id="KW-0175">Coiled coil</keyword>
<dbReference type="PROSITE" id="PS01071">
    <property type="entry name" value="GRPE"/>
    <property type="match status" value="1"/>
</dbReference>
<dbReference type="Pfam" id="PF01025">
    <property type="entry name" value="GrpE"/>
    <property type="match status" value="1"/>
</dbReference>
<dbReference type="PANTHER" id="PTHR21237:SF23">
    <property type="entry name" value="GRPE PROTEIN HOMOLOG, MITOCHONDRIAL"/>
    <property type="match status" value="1"/>
</dbReference>
<evidence type="ECO:0000256" key="6">
    <source>
        <dbReference type="SAM" id="Coils"/>
    </source>
</evidence>
<dbReference type="SUPFAM" id="SSF51064">
    <property type="entry name" value="Head domain of nucleotide exchange factor GrpE"/>
    <property type="match status" value="1"/>
</dbReference>
<dbReference type="GO" id="GO:0051082">
    <property type="term" value="F:unfolded protein binding"/>
    <property type="evidence" value="ECO:0007669"/>
    <property type="project" value="TreeGrafter"/>
</dbReference>
<proteinExistence type="inferred from homology"/>
<dbReference type="RefSeq" id="WP_264015861.1">
    <property type="nucleotide sequence ID" value="NZ_JACKSJ010000250.1"/>
</dbReference>
<dbReference type="Gene3D" id="2.30.22.10">
    <property type="entry name" value="Head domain of nucleotide exchange factor GrpE"/>
    <property type="match status" value="1"/>
</dbReference>
<evidence type="ECO:0000256" key="5">
    <source>
        <dbReference type="RuleBase" id="RU004478"/>
    </source>
</evidence>
<keyword evidence="2 3" id="KW-0143">Chaperone</keyword>
<dbReference type="InterPro" id="IPR009012">
    <property type="entry name" value="GrpE_head"/>
</dbReference>
<keyword evidence="3 4" id="KW-0346">Stress response</keyword>
<dbReference type="PANTHER" id="PTHR21237">
    <property type="entry name" value="GRPE PROTEIN"/>
    <property type="match status" value="1"/>
</dbReference>
<evidence type="ECO:0000256" key="3">
    <source>
        <dbReference type="HAMAP-Rule" id="MF_01151"/>
    </source>
</evidence>
<dbReference type="GO" id="GO:0042803">
    <property type="term" value="F:protein homodimerization activity"/>
    <property type="evidence" value="ECO:0007669"/>
    <property type="project" value="InterPro"/>
</dbReference>
<comment type="subunit">
    <text evidence="3">Homodimer.</text>
</comment>
<dbReference type="InterPro" id="IPR013805">
    <property type="entry name" value="GrpE_CC"/>
</dbReference>